<dbReference type="OrthoDB" id="9799320at2"/>
<keyword evidence="4" id="KW-1185">Reference proteome</keyword>
<name>A0A432VT30_9GAMM</name>
<dbReference type="PANTHER" id="PTHR43597">
    <property type="entry name" value="SULFUR ACCEPTOR PROTEIN CSDE"/>
    <property type="match status" value="1"/>
</dbReference>
<comment type="caution">
    <text evidence="3">The sequence shown here is derived from an EMBL/GenBank/DDBJ whole genome shotgun (WGS) entry which is preliminary data.</text>
</comment>
<dbReference type="AlphaFoldDB" id="A0A432VT30"/>
<comment type="similarity">
    <text evidence="1">Belongs to the SufE family.</text>
</comment>
<reference evidence="3 4" key="1">
    <citation type="journal article" date="2011" name="Front. Microbiol.">
        <title>Genomic signatures of strain selection and enhancement in Bacillus atrophaeus var. globigii, a historical biowarfare simulant.</title>
        <authorList>
            <person name="Gibbons H.S."/>
            <person name="Broomall S.M."/>
            <person name="McNew L.A."/>
            <person name="Daligault H."/>
            <person name="Chapman C."/>
            <person name="Bruce D."/>
            <person name="Karavis M."/>
            <person name="Krepps M."/>
            <person name="McGregor P.A."/>
            <person name="Hong C."/>
            <person name="Park K.H."/>
            <person name="Akmal A."/>
            <person name="Feldman A."/>
            <person name="Lin J.S."/>
            <person name="Chang W.E."/>
            <person name="Higgs B.W."/>
            <person name="Demirev P."/>
            <person name="Lindquist J."/>
            <person name="Liem A."/>
            <person name="Fochler E."/>
            <person name="Read T.D."/>
            <person name="Tapia R."/>
            <person name="Johnson S."/>
            <person name="Bishop-Lilly K.A."/>
            <person name="Detter C."/>
            <person name="Han C."/>
            <person name="Sozhamannan S."/>
            <person name="Rosenzweig C.N."/>
            <person name="Skowronski E.W."/>
        </authorList>
    </citation>
    <scope>NUCLEOTIDE SEQUENCE [LARGE SCALE GENOMIC DNA]</scope>
    <source>
        <strain evidence="3 4">AK5</strain>
    </source>
</reference>
<feature type="domain" description="Fe-S metabolism associated" evidence="2">
    <location>
        <begin position="12"/>
        <end position="130"/>
    </location>
</feature>
<dbReference type="Pfam" id="PF02657">
    <property type="entry name" value="SufE"/>
    <property type="match status" value="1"/>
</dbReference>
<dbReference type="RefSeq" id="WP_126793123.1">
    <property type="nucleotide sequence ID" value="NZ_PIPI01000005.1"/>
</dbReference>
<accession>A0A432VT30</accession>
<evidence type="ECO:0000259" key="2">
    <source>
        <dbReference type="Pfam" id="PF02657"/>
    </source>
</evidence>
<gene>
    <name evidence="3" type="ORF">CWE06_08560</name>
</gene>
<dbReference type="InterPro" id="IPR003808">
    <property type="entry name" value="Fe-S_metab-assoc_dom"/>
</dbReference>
<evidence type="ECO:0000313" key="4">
    <source>
        <dbReference type="Proteomes" id="UP000288212"/>
    </source>
</evidence>
<dbReference type="PANTHER" id="PTHR43597:SF5">
    <property type="entry name" value="SUFE-LIKE PROTEIN 2, CHLOROPLASTIC"/>
    <property type="match status" value="1"/>
</dbReference>
<dbReference type="EMBL" id="PIPI01000005">
    <property type="protein sequence ID" value="RUO19572.1"/>
    <property type="molecule type" value="Genomic_DNA"/>
</dbReference>
<sequence length="138" mass="15706">MTWPTADEIQTSLQQANGWEARYRLLLQWARHLTAEDLAERSNDNYVDGCEAAVWLDYTVKSDATLYFQADSESRLIRGLLVVLFAPLQNQTPATIANFDFNAWLTTCQLTHQLTPSRTNGLYQITLRAQALSRSLQP</sequence>
<evidence type="ECO:0000256" key="1">
    <source>
        <dbReference type="ARBA" id="ARBA00010282"/>
    </source>
</evidence>
<dbReference type="Proteomes" id="UP000288212">
    <property type="component" value="Unassembled WGS sequence"/>
</dbReference>
<protein>
    <submittedName>
        <fullName evidence="3">Fe-S metabolism protein SufE</fullName>
    </submittedName>
</protein>
<dbReference type="Gene3D" id="3.90.1010.10">
    <property type="match status" value="1"/>
</dbReference>
<organism evidence="3 4">
    <name type="scientific">Aliidiomarina haloalkalitolerans</name>
    <dbReference type="NCBI Taxonomy" id="859059"/>
    <lineage>
        <taxon>Bacteria</taxon>
        <taxon>Pseudomonadati</taxon>
        <taxon>Pseudomonadota</taxon>
        <taxon>Gammaproteobacteria</taxon>
        <taxon>Alteromonadales</taxon>
        <taxon>Idiomarinaceae</taxon>
        <taxon>Aliidiomarina</taxon>
    </lineage>
</organism>
<dbReference type="SUPFAM" id="SSF82649">
    <property type="entry name" value="SufE/NifU"/>
    <property type="match status" value="1"/>
</dbReference>
<evidence type="ECO:0000313" key="3">
    <source>
        <dbReference type="EMBL" id="RUO19572.1"/>
    </source>
</evidence>
<proteinExistence type="inferred from homology"/>